<keyword evidence="5" id="KW-0029">Amino-acid transport</keyword>
<protein>
    <submittedName>
        <fullName evidence="6">ABC transporter ATP-binding protein</fullName>
    </submittedName>
</protein>
<comment type="similarity">
    <text evidence="1">Belongs to the ABC transporter superfamily.</text>
</comment>
<accession>A0A1X1A712</accession>
<dbReference type="Proteomes" id="UP000193675">
    <property type="component" value="Unassembled WGS sequence"/>
</dbReference>
<evidence type="ECO:0000256" key="3">
    <source>
        <dbReference type="ARBA" id="ARBA00022741"/>
    </source>
</evidence>
<dbReference type="Gene3D" id="3.40.50.300">
    <property type="entry name" value="P-loop containing nucleotide triphosphate hydrolases"/>
    <property type="match status" value="1"/>
</dbReference>
<evidence type="ECO:0000256" key="1">
    <source>
        <dbReference type="ARBA" id="ARBA00005417"/>
    </source>
</evidence>
<evidence type="ECO:0000313" key="6">
    <source>
        <dbReference type="EMBL" id="ORL67547.1"/>
    </source>
</evidence>
<dbReference type="SUPFAM" id="SSF52540">
    <property type="entry name" value="P-loop containing nucleoside triphosphate hydrolases"/>
    <property type="match status" value="1"/>
</dbReference>
<dbReference type="GO" id="GO:0015807">
    <property type="term" value="P:L-amino acid transport"/>
    <property type="evidence" value="ECO:0007669"/>
    <property type="project" value="TreeGrafter"/>
</dbReference>
<dbReference type="PROSITE" id="PS50893">
    <property type="entry name" value="ABC_TRANSPORTER_2"/>
    <property type="match status" value="1"/>
</dbReference>
<organism evidence="6 7">
    <name type="scientific">Pseudomonas putida</name>
    <name type="common">Arthrobacter siderocapsulatus</name>
    <dbReference type="NCBI Taxonomy" id="303"/>
    <lineage>
        <taxon>Bacteria</taxon>
        <taxon>Pseudomonadati</taxon>
        <taxon>Pseudomonadota</taxon>
        <taxon>Gammaproteobacteria</taxon>
        <taxon>Pseudomonadales</taxon>
        <taxon>Pseudomonadaceae</taxon>
        <taxon>Pseudomonas</taxon>
    </lineage>
</organism>
<comment type="caution">
    <text evidence="6">The sequence shown here is derived from an EMBL/GenBank/DDBJ whole genome shotgun (WGS) entry which is preliminary data.</text>
</comment>
<dbReference type="GO" id="GO:0005524">
    <property type="term" value="F:ATP binding"/>
    <property type="evidence" value="ECO:0007669"/>
    <property type="project" value="UniProtKB-KW"/>
</dbReference>
<evidence type="ECO:0000256" key="2">
    <source>
        <dbReference type="ARBA" id="ARBA00022448"/>
    </source>
</evidence>
<evidence type="ECO:0000256" key="5">
    <source>
        <dbReference type="ARBA" id="ARBA00022970"/>
    </source>
</evidence>
<dbReference type="InterPro" id="IPR003593">
    <property type="entry name" value="AAA+_ATPase"/>
</dbReference>
<dbReference type="InterPro" id="IPR017871">
    <property type="entry name" value="ABC_transporter-like_CS"/>
</dbReference>
<dbReference type="PANTHER" id="PTHR43820:SF4">
    <property type="entry name" value="HIGH-AFFINITY BRANCHED-CHAIN AMINO ACID TRANSPORT ATP-BINDING PROTEIN LIVF"/>
    <property type="match status" value="1"/>
</dbReference>
<dbReference type="Pfam" id="PF00005">
    <property type="entry name" value="ABC_tran"/>
    <property type="match status" value="1"/>
</dbReference>
<proteinExistence type="inferred from homology"/>
<dbReference type="InterPro" id="IPR052156">
    <property type="entry name" value="BCAA_Transport_ATP-bd_LivF"/>
</dbReference>
<gene>
    <name evidence="6" type="primary">livF</name>
    <name evidence="6" type="ORF">B7H17_00340</name>
</gene>
<dbReference type="SMART" id="SM00382">
    <property type="entry name" value="AAA"/>
    <property type="match status" value="1"/>
</dbReference>
<dbReference type="CDD" id="cd03224">
    <property type="entry name" value="ABC_TM1139_LivF_branched"/>
    <property type="match status" value="1"/>
</dbReference>
<dbReference type="InterPro" id="IPR003439">
    <property type="entry name" value="ABC_transporter-like_ATP-bd"/>
</dbReference>
<evidence type="ECO:0000313" key="7">
    <source>
        <dbReference type="Proteomes" id="UP000193675"/>
    </source>
</evidence>
<dbReference type="PANTHER" id="PTHR43820">
    <property type="entry name" value="HIGH-AFFINITY BRANCHED-CHAIN AMINO ACID TRANSPORT ATP-BINDING PROTEIN LIVF"/>
    <property type="match status" value="1"/>
</dbReference>
<dbReference type="EMBL" id="NBWC01000002">
    <property type="protein sequence ID" value="ORL67547.1"/>
    <property type="molecule type" value="Genomic_DNA"/>
</dbReference>
<dbReference type="AlphaFoldDB" id="A0A1X1A712"/>
<dbReference type="GO" id="GO:0016887">
    <property type="term" value="F:ATP hydrolysis activity"/>
    <property type="evidence" value="ECO:0007669"/>
    <property type="project" value="InterPro"/>
</dbReference>
<sequence>MTAPLIQVDNLCVRYGAVEALTDISLAVMPGTITSLVGSNGAGKSTTLKAISGLVKPVSGSIRYITHDLLKLRAESRSELGIAHVPEGRLVFASMTVTENLLLGAYIQRDKRAIDRDIDELHELFPILKTRAKQLAGTLSGGEQQMLAIGRALMSRPQCLILDEPTMGLAPQMIDRVLEAVASIRDKGITVLMVEQNALEAIAIADSAYVLRQGRLVYQGSGASLDADLLKQLYLGGGAATPVTGVA</sequence>
<reference evidence="6 7" key="1">
    <citation type="submission" date="2017-04" db="EMBL/GenBank/DDBJ databases">
        <title>Presence of VIM-2 positive Pseudomonas species in chickens and their surrounding environment.</title>
        <authorList>
            <person name="Zhang R."/>
        </authorList>
    </citation>
    <scope>NUCLEOTIDE SEQUENCE [LARGE SCALE GENOMIC DNA]</scope>
    <source>
        <strain evidence="6 7">DZ-C18</strain>
    </source>
</reference>
<dbReference type="OrthoDB" id="9780942at2"/>
<dbReference type="InterPro" id="IPR027417">
    <property type="entry name" value="P-loop_NTPase"/>
</dbReference>
<evidence type="ECO:0000256" key="4">
    <source>
        <dbReference type="ARBA" id="ARBA00022840"/>
    </source>
</evidence>
<keyword evidence="4 6" id="KW-0067">ATP-binding</keyword>
<dbReference type="PROSITE" id="PS00211">
    <property type="entry name" value="ABC_TRANSPORTER_1"/>
    <property type="match status" value="1"/>
</dbReference>
<dbReference type="GO" id="GO:0015658">
    <property type="term" value="F:branched-chain amino acid transmembrane transporter activity"/>
    <property type="evidence" value="ECO:0007669"/>
    <property type="project" value="TreeGrafter"/>
</dbReference>
<keyword evidence="3" id="KW-0547">Nucleotide-binding</keyword>
<dbReference type="RefSeq" id="WP_033982761.1">
    <property type="nucleotide sequence ID" value="NZ_JAUEER010000021.1"/>
</dbReference>
<name>A0A1X1A712_PSEPU</name>
<keyword evidence="2" id="KW-0813">Transport</keyword>